<reference evidence="1" key="1">
    <citation type="submission" date="2022-03" db="EMBL/GenBank/DDBJ databases">
        <title>Draft Genome Sequence of Firmicute Strain S0AB, a Heterotrophic Iron/Sulfur-Oxidizing Extreme Acidophile.</title>
        <authorList>
            <person name="Vergara E."/>
            <person name="Pakostova E."/>
            <person name="Johnson D.B."/>
            <person name="Holmes D.S."/>
        </authorList>
    </citation>
    <scope>NUCLEOTIDE SEQUENCE</scope>
    <source>
        <strain evidence="1">S0AB</strain>
    </source>
</reference>
<sequence length="332" mass="38879">MYKSSHYSLNDATLNKFIERFVPDRGVYYFDDDQIFCSLLKRGITVYSPQELLRSFPTFSLDYGSIYHIWDLSLSDTAFVSRLNLEEFTTLNPVLQRTLLEYQVKCGRGHVYDEHWFSDFEQPNSNVVTVDSNRYYLLTLEDWQQFSVEDRKRWIIKWLKNWDENTRVETILDEHVEVSERVPYNLVKKYAGTYAEQSGPNCFAAAIAMVVGGEQCHTLISQWLHQEPFFRLLEAHVYSKVTMLHEMDFSLVEPADVLVWITENHVAGHAAYAVTGDLVFQKHGQGWESPWQILMINDVWYNEYLDAGGSISIYRRNIGMMHENTETDAQRC</sequence>
<organism evidence="1 2">
    <name type="scientific">Sulfoacidibacillus ferrooxidans</name>
    <dbReference type="NCBI Taxonomy" id="2005001"/>
    <lineage>
        <taxon>Bacteria</taxon>
        <taxon>Bacillati</taxon>
        <taxon>Bacillota</taxon>
        <taxon>Bacilli</taxon>
        <taxon>Bacillales</taxon>
        <taxon>Alicyclobacillaceae</taxon>
        <taxon>Sulfoacidibacillus</taxon>
    </lineage>
</organism>
<dbReference type="RefSeq" id="WP_241716767.1">
    <property type="nucleotide sequence ID" value="NZ_JALBUF010000026.1"/>
</dbReference>
<proteinExistence type="predicted"/>
<gene>
    <name evidence="1" type="ORF">MM817_03105</name>
</gene>
<protein>
    <submittedName>
        <fullName evidence="1">Uncharacterized protein</fullName>
    </submittedName>
</protein>
<dbReference type="Proteomes" id="UP001139263">
    <property type="component" value="Unassembled WGS sequence"/>
</dbReference>
<comment type="caution">
    <text evidence="1">The sequence shown here is derived from an EMBL/GenBank/DDBJ whole genome shotgun (WGS) entry which is preliminary data.</text>
</comment>
<keyword evidence="2" id="KW-1185">Reference proteome</keyword>
<name>A0A9X2AD27_9BACL</name>
<accession>A0A9X2AD27</accession>
<evidence type="ECO:0000313" key="2">
    <source>
        <dbReference type="Proteomes" id="UP001139263"/>
    </source>
</evidence>
<dbReference type="EMBL" id="JALBUF010000026">
    <property type="protein sequence ID" value="MCI0184808.1"/>
    <property type="molecule type" value="Genomic_DNA"/>
</dbReference>
<evidence type="ECO:0000313" key="1">
    <source>
        <dbReference type="EMBL" id="MCI0184808.1"/>
    </source>
</evidence>
<dbReference type="AlphaFoldDB" id="A0A9X2AD27"/>